<dbReference type="Proteomes" id="UP000177798">
    <property type="component" value="Chromosome 2"/>
</dbReference>
<evidence type="ECO:0000256" key="2">
    <source>
        <dbReference type="SAM" id="Phobius"/>
    </source>
</evidence>
<dbReference type="RefSeq" id="XP_001586277.1">
    <property type="nucleotide sequence ID" value="XM_001586227.1"/>
</dbReference>
<reference evidence="4" key="1">
    <citation type="journal article" date="2017" name="Genome Biol. Evol.">
        <title>The complete genome sequence of the phytopathogenic fungus Sclerotinia sclerotiorum reveals insights into the genome architecture of broad host range pathogens.</title>
        <authorList>
            <person name="Derbyshire M."/>
            <person name="Denton-Giles M."/>
            <person name="Hegedus D."/>
            <person name="Seifbarghy S."/>
            <person name="Rollins J."/>
            <person name="van Kan J."/>
            <person name="Seidl M.F."/>
            <person name="Faino L."/>
            <person name="Mbengue M."/>
            <person name="Navaud O."/>
            <person name="Raffaele S."/>
            <person name="Hammond-Kosack K."/>
            <person name="Heard S."/>
            <person name="Oliver R."/>
        </authorList>
    </citation>
    <scope>NUCLEOTIDE SEQUENCE [LARGE SCALE GENOMIC DNA]</scope>
    <source>
        <strain evidence="4">ATCC 18683 / 1980 / Ss-1</strain>
    </source>
</reference>
<dbReference type="KEGG" id="ssl:SS1G_12855"/>
<accession>A0A1D9PUW9</accession>
<feature type="region of interest" description="Disordered" evidence="1">
    <location>
        <begin position="117"/>
        <end position="139"/>
    </location>
</feature>
<proteinExistence type="predicted"/>
<name>A0A1D9PUW9_SCLS1</name>
<dbReference type="AlphaFoldDB" id="A0A1D9PUW9"/>
<evidence type="ECO:0000313" key="3">
    <source>
        <dbReference type="EMBL" id="APA06466.1"/>
    </source>
</evidence>
<protein>
    <submittedName>
        <fullName evidence="3">Uncharacterized protein</fullName>
    </submittedName>
</protein>
<evidence type="ECO:0000313" key="4">
    <source>
        <dbReference type="Proteomes" id="UP000177798"/>
    </source>
</evidence>
<sequence length="156" mass="18026">MSPKILKTWSELTNPKQPLTSDRLQLIFLFSILASIILVLADLTWHHYHVQSWAASSEAEIYARLINTYLDIKRDGFLHWAGNLCLRCCVLFWGLLGVRFKSSVQFAEVVVEYEEEVLSDGDEEEEEGEGEALSEEDEDMDTLWVKITLREHMYGN</sequence>
<organism evidence="3 4">
    <name type="scientific">Sclerotinia sclerotiorum (strain ATCC 18683 / 1980 / Ss-1)</name>
    <name type="common">White mold</name>
    <name type="synonym">Whetzelinia sclerotiorum</name>
    <dbReference type="NCBI Taxonomy" id="665079"/>
    <lineage>
        <taxon>Eukaryota</taxon>
        <taxon>Fungi</taxon>
        <taxon>Dikarya</taxon>
        <taxon>Ascomycota</taxon>
        <taxon>Pezizomycotina</taxon>
        <taxon>Leotiomycetes</taxon>
        <taxon>Helotiales</taxon>
        <taxon>Sclerotiniaceae</taxon>
        <taxon>Sclerotinia</taxon>
    </lineage>
</organism>
<keyword evidence="2" id="KW-1133">Transmembrane helix</keyword>
<dbReference type="EMBL" id="CP017815">
    <property type="protein sequence ID" value="APA06466.1"/>
    <property type="molecule type" value="Genomic_DNA"/>
</dbReference>
<dbReference type="VEuPathDB" id="FungiDB:sscle_02g012360"/>
<evidence type="ECO:0000256" key="1">
    <source>
        <dbReference type="SAM" id="MobiDB-lite"/>
    </source>
</evidence>
<keyword evidence="2" id="KW-0812">Transmembrane</keyword>
<gene>
    <name evidence="3" type="ORF">sscle_02g012360</name>
</gene>
<feature type="transmembrane region" description="Helical" evidence="2">
    <location>
        <begin position="77"/>
        <end position="96"/>
    </location>
</feature>
<dbReference type="OrthoDB" id="10428073at2759"/>
<keyword evidence="2" id="KW-0472">Membrane</keyword>
<feature type="transmembrane region" description="Helical" evidence="2">
    <location>
        <begin position="26"/>
        <end position="48"/>
    </location>
</feature>